<protein>
    <submittedName>
        <fullName evidence="1">Uncharacterized protein</fullName>
    </submittedName>
</protein>
<comment type="caution">
    <text evidence="1">The sequence shown here is derived from an EMBL/GenBank/DDBJ whole genome shotgun (WGS) entry which is preliminary data.</text>
</comment>
<proteinExistence type="predicted"/>
<dbReference type="RefSeq" id="WP_210038248.1">
    <property type="nucleotide sequence ID" value="NZ_JBHLVU010000022.1"/>
</dbReference>
<keyword evidence="2" id="KW-1185">Reference proteome</keyword>
<name>A0ABS7BXX9_9BACL</name>
<sequence length="46" mass="5078">MNSNQDKKTDRAAGKQVELDVRAIMEQLGITSNSWSQINASVEGKK</sequence>
<evidence type="ECO:0000313" key="2">
    <source>
        <dbReference type="Proteomes" id="UP001519887"/>
    </source>
</evidence>
<evidence type="ECO:0000313" key="1">
    <source>
        <dbReference type="EMBL" id="MBW7453506.1"/>
    </source>
</evidence>
<accession>A0ABS7BXX9</accession>
<gene>
    <name evidence="1" type="ORF">K0U00_05575</name>
</gene>
<dbReference type="Proteomes" id="UP001519887">
    <property type="component" value="Unassembled WGS sequence"/>
</dbReference>
<dbReference type="EMBL" id="JAHZIK010000082">
    <property type="protein sequence ID" value="MBW7453506.1"/>
    <property type="molecule type" value="Genomic_DNA"/>
</dbReference>
<organism evidence="1 2">
    <name type="scientific">Paenibacillus sepulcri</name>
    <dbReference type="NCBI Taxonomy" id="359917"/>
    <lineage>
        <taxon>Bacteria</taxon>
        <taxon>Bacillati</taxon>
        <taxon>Bacillota</taxon>
        <taxon>Bacilli</taxon>
        <taxon>Bacillales</taxon>
        <taxon>Paenibacillaceae</taxon>
        <taxon>Paenibacillus</taxon>
    </lineage>
</organism>
<reference evidence="1 2" key="1">
    <citation type="submission" date="2021-07" db="EMBL/GenBank/DDBJ databases">
        <title>Paenibacillus radiodurans sp. nov., isolated from the southeastern edge of Tengger Desert.</title>
        <authorList>
            <person name="Zhang G."/>
        </authorList>
    </citation>
    <scope>NUCLEOTIDE SEQUENCE [LARGE SCALE GENOMIC DNA]</scope>
    <source>
        <strain evidence="1 2">CCM 7311</strain>
    </source>
</reference>